<dbReference type="PANTHER" id="PTHR48050">
    <property type="entry name" value="STEROL 3-BETA-GLUCOSYLTRANSFERASE"/>
    <property type="match status" value="1"/>
</dbReference>
<dbReference type="CDD" id="cd03784">
    <property type="entry name" value="GT1_Gtf-like"/>
    <property type="match status" value="1"/>
</dbReference>
<dbReference type="InterPro" id="IPR050426">
    <property type="entry name" value="Glycosyltransferase_28"/>
</dbReference>
<dbReference type="Gene3D" id="3.40.50.2000">
    <property type="entry name" value="Glycogen Phosphorylase B"/>
    <property type="match status" value="2"/>
</dbReference>
<dbReference type="InterPro" id="IPR010610">
    <property type="entry name" value="EryCIII-like_C"/>
</dbReference>
<dbReference type="Pfam" id="PF03033">
    <property type="entry name" value="Glyco_transf_28"/>
    <property type="match status" value="1"/>
</dbReference>
<dbReference type="EMBL" id="JBHLUE010000020">
    <property type="protein sequence ID" value="MFC0567271.1"/>
    <property type="molecule type" value="Genomic_DNA"/>
</dbReference>
<accession>A0ABV6P2M2</accession>
<dbReference type="SUPFAM" id="SSF53756">
    <property type="entry name" value="UDP-Glycosyltransferase/glycogen phosphorylase"/>
    <property type="match status" value="1"/>
</dbReference>
<dbReference type="RefSeq" id="WP_377342562.1">
    <property type="nucleotide sequence ID" value="NZ_JBHLUE010000020.1"/>
</dbReference>
<dbReference type="Proteomes" id="UP001589894">
    <property type="component" value="Unassembled WGS sequence"/>
</dbReference>
<keyword evidence="4" id="KW-1185">Reference proteome</keyword>
<reference evidence="3 4" key="1">
    <citation type="submission" date="2024-09" db="EMBL/GenBank/DDBJ databases">
        <authorList>
            <person name="Sun Q."/>
            <person name="Mori K."/>
        </authorList>
    </citation>
    <scope>NUCLEOTIDE SEQUENCE [LARGE SCALE GENOMIC DNA]</scope>
    <source>
        <strain evidence="3 4">TBRC 2205</strain>
    </source>
</reference>
<name>A0ABV6P2M2_9ACTN</name>
<dbReference type="InterPro" id="IPR004276">
    <property type="entry name" value="GlycoTrans_28_N"/>
</dbReference>
<protein>
    <submittedName>
        <fullName evidence="3">Glycosyltransferase</fullName>
    </submittedName>
</protein>
<feature type="domain" description="Glycosyltransferase family 28 N-terminal" evidence="1">
    <location>
        <begin position="3"/>
        <end position="59"/>
    </location>
</feature>
<evidence type="ECO:0000313" key="3">
    <source>
        <dbReference type="EMBL" id="MFC0567271.1"/>
    </source>
</evidence>
<dbReference type="PANTHER" id="PTHR48050:SF13">
    <property type="entry name" value="STEROL 3-BETA-GLUCOSYLTRANSFERASE UGT80A2"/>
    <property type="match status" value="1"/>
</dbReference>
<feature type="domain" description="Erythromycin biosynthesis protein CIII-like C-terminal" evidence="2">
    <location>
        <begin position="300"/>
        <end position="400"/>
    </location>
</feature>
<sequence>MRILIATAGSRGDVVPYTGLGVRLRAAGHRVAIATHDRLAGLVTGPGLEFRPLSGDPHALLASGAGRRLQRAGPGVRGVPDFLRLGAGFVRSLGPDLARAAVDADLLLLTPVTAPLGYSVAQSRGIPSLGVFLQPVAPTAEFPPVVLGAPGLTRWGNRAAGALGERLGQLVYADASRRLRAELGLPPASVGRLQRAATAGGWPVLHGFSPTVVPRPPDWRPGLDVAGYWWPPPLPDWRPPAELAAFLAAGPPPVYVGFGSMVGHADLLGGLIAPALRRAGLRAVVQRGWAGLDPRPAGRDDILTVGEVPHEWLFPRMAALVHHAGGGTTAAGLRAGTPAVPVPMLGDQPFWAARLVRSGVSPGVLPARRLGVPRLAAALVAATGDPAYARRARSVAARLAGEDGVEPVLRAIDRLG</sequence>
<organism evidence="3 4">
    <name type="scientific">Plantactinospora siamensis</name>
    <dbReference type="NCBI Taxonomy" id="555372"/>
    <lineage>
        <taxon>Bacteria</taxon>
        <taxon>Bacillati</taxon>
        <taxon>Actinomycetota</taxon>
        <taxon>Actinomycetes</taxon>
        <taxon>Micromonosporales</taxon>
        <taxon>Micromonosporaceae</taxon>
        <taxon>Plantactinospora</taxon>
    </lineage>
</organism>
<evidence type="ECO:0000259" key="2">
    <source>
        <dbReference type="Pfam" id="PF06722"/>
    </source>
</evidence>
<evidence type="ECO:0000259" key="1">
    <source>
        <dbReference type="Pfam" id="PF03033"/>
    </source>
</evidence>
<gene>
    <name evidence="3" type="ORF">ACFFHU_24415</name>
</gene>
<evidence type="ECO:0000313" key="4">
    <source>
        <dbReference type="Proteomes" id="UP001589894"/>
    </source>
</evidence>
<dbReference type="InterPro" id="IPR002213">
    <property type="entry name" value="UDP_glucos_trans"/>
</dbReference>
<dbReference type="Pfam" id="PF06722">
    <property type="entry name" value="EryCIII-like_C"/>
    <property type="match status" value="1"/>
</dbReference>
<comment type="caution">
    <text evidence="3">The sequence shown here is derived from an EMBL/GenBank/DDBJ whole genome shotgun (WGS) entry which is preliminary data.</text>
</comment>
<proteinExistence type="predicted"/>